<evidence type="ECO:0000313" key="12">
    <source>
        <dbReference type="Proteomes" id="UP000054937"/>
    </source>
</evidence>
<dbReference type="GO" id="GO:0051013">
    <property type="term" value="P:microtubule severing"/>
    <property type="evidence" value="ECO:0007669"/>
    <property type="project" value="UniProtKB-UniRule"/>
</dbReference>
<evidence type="ECO:0000256" key="6">
    <source>
        <dbReference type="ARBA" id="ARBA00023212"/>
    </source>
</evidence>
<dbReference type="InterPro" id="IPR048611">
    <property type="entry name" value="KATNA1_MIT"/>
</dbReference>
<dbReference type="CDD" id="cd21748">
    <property type="entry name" value="Kp60-NTD"/>
    <property type="match status" value="1"/>
</dbReference>
<sequence length="659" mass="76183">MTQGIKVLEQIRQNIKQGREKAFFGQYQEAINIFQPQLKQIEEQLRIISDADLKNQWQKLQKEINAELLVVESLFSVVNKGQFYQTPQKLVNKDEQQVGSQNKNNDLMNNQYNQQQQNAQMPQQQDYQNDYQQLQQQQQQQQKKPAAQKKYFPFDQVPFAHHHYPFNMMNNPSQHQQQFQQKQKAQSSSPFEDPWNYKNQQNLRNQNYQNNNNNNYERGNKFQPNIFGANQDANINKDSDFENNWLRPNLNKNQEKDPMVWDPPAPMKANRKSNPQPSYGQRNNNNKNYLDKIKGGQGNNKQDAENKRNYKKPWTVNAKTPKQEQKKGNNMNNNSELQERDSYLYSVYPDGRGPDAELIGMLEKEIVDKNPSVKFEDIAELETAKDILQEAVLLPLLMPKFFTGIKRPWKGVLLFGPPGTGKTMLAKAVATTGKTTFFNVSVSSLGSKWRGESEKLVRILFEMARFYAPTTIFFDEVDSIGGQRTEGQNEASRRVMAEMLVQMDGCGGSGEEEQKKTVMVLAATNHPWDIDNALRRRLEKRILIPLPTENGRKELFNIYLKNLKVEENINWDELIKKTEGFSGADIANICREAALIPMRKLLKKQGGFKNIADMEQLQKDAEVPLSFSDFEESLKNCSRSVSSSDLKKYDEWMAEFGSV</sequence>
<dbReference type="GO" id="GO:0016887">
    <property type="term" value="F:ATP hydrolysis activity"/>
    <property type="evidence" value="ECO:0007669"/>
    <property type="project" value="InterPro"/>
</dbReference>
<dbReference type="Pfam" id="PF00004">
    <property type="entry name" value="AAA"/>
    <property type="match status" value="1"/>
</dbReference>
<comment type="catalytic activity">
    <reaction evidence="8">
        <text>n ATP + n H2O + a microtubule = n ADP + n phosphate + (n+1) alpha/beta tubulin heterodimers.</text>
        <dbReference type="EC" id="5.6.1.1"/>
    </reaction>
</comment>
<name>A0A0V0QFI5_PSEPJ</name>
<keyword evidence="11" id="KW-0378">Hydrolase</keyword>
<dbReference type="FunFam" id="3.40.50.300:FF:000159">
    <property type="entry name" value="Katanin p60 ATPase-containing subunit A1"/>
    <property type="match status" value="1"/>
</dbReference>
<keyword evidence="3 8" id="KW-0493">Microtubule</keyword>
<dbReference type="GO" id="GO:0008017">
    <property type="term" value="F:microtubule binding"/>
    <property type="evidence" value="ECO:0007669"/>
    <property type="project" value="UniProtKB-UniRule"/>
</dbReference>
<feature type="region of interest" description="Disordered" evidence="9">
    <location>
        <begin position="115"/>
        <end position="148"/>
    </location>
</feature>
<comment type="similarity">
    <text evidence="8">Belongs to the AAA ATPase family. Katanin p60 subunit A1 subfamily.</text>
</comment>
<accession>A0A0V0QFI5</accession>
<dbReference type="HAMAP" id="MF_03023">
    <property type="entry name" value="Katanin_p60_A1"/>
    <property type="match status" value="1"/>
</dbReference>
<dbReference type="Pfam" id="PF17862">
    <property type="entry name" value="AAA_lid_3"/>
    <property type="match status" value="1"/>
</dbReference>
<dbReference type="Gene3D" id="1.10.8.60">
    <property type="match status" value="1"/>
</dbReference>
<keyword evidence="6 8" id="KW-0206">Cytoskeleton</keyword>
<dbReference type="SUPFAM" id="SSF52540">
    <property type="entry name" value="P-loop containing nucleoside triphosphate hydrolases"/>
    <property type="match status" value="1"/>
</dbReference>
<dbReference type="Pfam" id="PF21126">
    <property type="entry name" value="KATNA1_MIT"/>
    <property type="match status" value="1"/>
</dbReference>
<proteinExistence type="inferred from homology"/>
<comment type="caution">
    <text evidence="11">The sequence shown here is derived from an EMBL/GenBank/DDBJ whole genome shotgun (WGS) entry which is preliminary data.</text>
</comment>
<dbReference type="GO" id="GO:0005737">
    <property type="term" value="C:cytoplasm"/>
    <property type="evidence" value="ECO:0007669"/>
    <property type="project" value="UniProtKB-UniRule"/>
</dbReference>
<dbReference type="GO" id="GO:0005874">
    <property type="term" value="C:microtubule"/>
    <property type="evidence" value="ECO:0007669"/>
    <property type="project" value="UniProtKB-KW"/>
</dbReference>
<dbReference type="InterPro" id="IPR028596">
    <property type="entry name" value="KATNA1"/>
</dbReference>
<keyword evidence="5 8" id="KW-0067">ATP-binding</keyword>
<dbReference type="InterPro" id="IPR041569">
    <property type="entry name" value="AAA_lid_3"/>
</dbReference>
<comment type="function">
    <text evidence="8">Severs microtubules in an ATP-dependent manner. Microtubule severing may promote rapid reorganization of cellular microtubule arrays.</text>
</comment>
<evidence type="ECO:0000256" key="2">
    <source>
        <dbReference type="ARBA" id="ARBA00022490"/>
    </source>
</evidence>
<dbReference type="InterPro" id="IPR015415">
    <property type="entry name" value="Spast_Vps4_C"/>
</dbReference>
<dbReference type="AlphaFoldDB" id="A0A0V0QFI5"/>
<keyword evidence="4 8" id="KW-0547">Nucleotide-binding</keyword>
<feature type="compositionally biased region" description="Low complexity" evidence="9">
    <location>
        <begin position="173"/>
        <end position="189"/>
    </location>
</feature>
<evidence type="ECO:0000256" key="3">
    <source>
        <dbReference type="ARBA" id="ARBA00022701"/>
    </source>
</evidence>
<comment type="subcellular location">
    <subcellularLocation>
        <location evidence="1 8">Cytoplasm</location>
        <location evidence="1 8">Cytoskeleton</location>
    </subcellularLocation>
</comment>
<dbReference type="GO" id="GO:0008568">
    <property type="term" value="F:microtubule severing ATPase activity"/>
    <property type="evidence" value="ECO:0007669"/>
    <property type="project" value="UniProtKB-EC"/>
</dbReference>
<feature type="binding site" evidence="8">
    <location>
        <begin position="416"/>
        <end position="423"/>
    </location>
    <ligand>
        <name>ATP</name>
        <dbReference type="ChEBI" id="CHEBI:30616"/>
    </ligand>
</feature>
<evidence type="ECO:0000256" key="7">
    <source>
        <dbReference type="ARBA" id="ARBA00023235"/>
    </source>
</evidence>
<organism evidence="11 12">
    <name type="scientific">Pseudocohnilembus persalinus</name>
    <name type="common">Ciliate</name>
    <dbReference type="NCBI Taxonomy" id="266149"/>
    <lineage>
        <taxon>Eukaryota</taxon>
        <taxon>Sar</taxon>
        <taxon>Alveolata</taxon>
        <taxon>Ciliophora</taxon>
        <taxon>Intramacronucleata</taxon>
        <taxon>Oligohymenophorea</taxon>
        <taxon>Scuticociliatia</taxon>
        <taxon>Philasterida</taxon>
        <taxon>Pseudocohnilembidae</taxon>
        <taxon>Pseudocohnilembus</taxon>
    </lineage>
</organism>
<reference evidence="11 12" key="1">
    <citation type="journal article" date="2015" name="Sci. Rep.">
        <title>Genome of the facultative scuticociliatosis pathogen Pseudocohnilembus persalinus provides insight into its virulence through horizontal gene transfer.</title>
        <authorList>
            <person name="Xiong J."/>
            <person name="Wang G."/>
            <person name="Cheng J."/>
            <person name="Tian M."/>
            <person name="Pan X."/>
            <person name="Warren A."/>
            <person name="Jiang C."/>
            <person name="Yuan D."/>
            <person name="Miao W."/>
        </authorList>
    </citation>
    <scope>NUCLEOTIDE SEQUENCE [LARGE SCALE GENOMIC DNA]</scope>
    <source>
        <strain evidence="11">36N120E</strain>
    </source>
</reference>
<dbReference type="OrthoDB" id="5334845at2759"/>
<dbReference type="InParanoid" id="A0A0V0QFI5"/>
<dbReference type="InterPro" id="IPR050304">
    <property type="entry name" value="MT-severing_AAA_ATPase"/>
</dbReference>
<evidence type="ECO:0000259" key="10">
    <source>
        <dbReference type="SMART" id="SM00382"/>
    </source>
</evidence>
<evidence type="ECO:0000256" key="1">
    <source>
        <dbReference type="ARBA" id="ARBA00004245"/>
    </source>
</evidence>
<dbReference type="Proteomes" id="UP000054937">
    <property type="component" value="Unassembled WGS sequence"/>
</dbReference>
<evidence type="ECO:0000256" key="8">
    <source>
        <dbReference type="HAMAP-Rule" id="MF_03023"/>
    </source>
</evidence>
<protein>
    <recommendedName>
        <fullName evidence="8">Katanin p60 ATPase-containing subunit A1</fullName>
        <shortName evidence="8">Katanin p60 subunit A1</shortName>
        <ecNumber evidence="8">5.6.1.1</ecNumber>
    </recommendedName>
    <alternativeName>
        <fullName evidence="8">p60 katanin</fullName>
    </alternativeName>
</protein>
<evidence type="ECO:0000256" key="9">
    <source>
        <dbReference type="SAM" id="MobiDB-lite"/>
    </source>
</evidence>
<keyword evidence="12" id="KW-1185">Reference proteome</keyword>
<feature type="compositionally biased region" description="Low complexity" evidence="9">
    <location>
        <begin position="196"/>
        <end position="216"/>
    </location>
</feature>
<evidence type="ECO:0000256" key="4">
    <source>
        <dbReference type="ARBA" id="ARBA00022741"/>
    </source>
</evidence>
<dbReference type="Gene3D" id="1.20.58.80">
    <property type="entry name" value="Phosphotransferase system, lactose/cellobiose-type IIA subunit"/>
    <property type="match status" value="1"/>
</dbReference>
<dbReference type="GO" id="GO:0005524">
    <property type="term" value="F:ATP binding"/>
    <property type="evidence" value="ECO:0007669"/>
    <property type="project" value="UniProtKB-KW"/>
</dbReference>
<dbReference type="OMA" id="GKKPNSN"/>
<dbReference type="InterPro" id="IPR003960">
    <property type="entry name" value="ATPase_AAA_CS"/>
</dbReference>
<dbReference type="Gene3D" id="3.40.50.300">
    <property type="entry name" value="P-loop containing nucleotide triphosphate hydrolases"/>
    <property type="match status" value="1"/>
</dbReference>
<feature type="domain" description="AAA+ ATPase" evidence="10">
    <location>
        <begin position="408"/>
        <end position="548"/>
    </location>
</feature>
<dbReference type="EMBL" id="LDAU01000180">
    <property type="protein sequence ID" value="KRX00955.1"/>
    <property type="molecule type" value="Genomic_DNA"/>
</dbReference>
<feature type="compositionally biased region" description="Low complexity" evidence="9">
    <location>
        <begin position="115"/>
        <end position="145"/>
    </location>
</feature>
<gene>
    <name evidence="8" type="primary">KATNA1</name>
    <name evidence="11" type="ORF">PPERSA_09561</name>
</gene>
<dbReference type="InterPro" id="IPR027417">
    <property type="entry name" value="P-loop_NTPase"/>
</dbReference>
<dbReference type="Pfam" id="PF09336">
    <property type="entry name" value="Vps4_C"/>
    <property type="match status" value="1"/>
</dbReference>
<keyword evidence="2 8" id="KW-0963">Cytoplasm</keyword>
<dbReference type="InterPro" id="IPR003959">
    <property type="entry name" value="ATPase_AAA_core"/>
</dbReference>
<dbReference type="InterPro" id="IPR003593">
    <property type="entry name" value="AAA+_ATPase"/>
</dbReference>
<evidence type="ECO:0000313" key="11">
    <source>
        <dbReference type="EMBL" id="KRX00955.1"/>
    </source>
</evidence>
<feature type="compositionally biased region" description="Polar residues" evidence="9">
    <location>
        <begin position="272"/>
        <end position="288"/>
    </location>
</feature>
<dbReference type="PANTHER" id="PTHR23074:SF19">
    <property type="entry name" value="KATANIN P60 ATPASE-CONTAINING SUBUNIT A1"/>
    <property type="match status" value="1"/>
</dbReference>
<dbReference type="EC" id="5.6.1.1" evidence="8"/>
<dbReference type="PANTHER" id="PTHR23074">
    <property type="entry name" value="AAA DOMAIN-CONTAINING"/>
    <property type="match status" value="1"/>
</dbReference>
<evidence type="ECO:0000256" key="5">
    <source>
        <dbReference type="ARBA" id="ARBA00022840"/>
    </source>
</evidence>
<dbReference type="SMART" id="SM00382">
    <property type="entry name" value="AAA"/>
    <property type="match status" value="1"/>
</dbReference>
<keyword evidence="7 8" id="KW-0413">Isomerase</keyword>
<feature type="region of interest" description="Disordered" evidence="9">
    <location>
        <begin position="162"/>
        <end position="338"/>
    </location>
</feature>
<dbReference type="PROSITE" id="PS00674">
    <property type="entry name" value="AAA"/>
    <property type="match status" value="1"/>
</dbReference>